<comment type="similarity">
    <text evidence="4">Belongs to the ETF alpha-subunit/FixB family.</text>
</comment>
<evidence type="ECO:0000256" key="6">
    <source>
        <dbReference type="ARBA" id="ARBA00020656"/>
    </source>
</evidence>
<dbReference type="OrthoDB" id="1715808at2759"/>
<gene>
    <name evidence="17" type="primary">ETF1_1</name>
    <name evidence="17" type="ORF">CU097_004260</name>
</gene>
<dbReference type="PANTHER" id="PTHR43153">
    <property type="entry name" value="ELECTRON TRANSFER FLAVOPROTEIN ALPHA"/>
    <property type="match status" value="1"/>
</dbReference>
<keyword evidence="11" id="KW-0249">Electron transport</keyword>
<dbReference type="SUPFAM" id="SSF52402">
    <property type="entry name" value="Adenine nucleotide alpha hydrolases-like"/>
    <property type="match status" value="1"/>
</dbReference>
<evidence type="ECO:0000256" key="5">
    <source>
        <dbReference type="ARBA" id="ARBA00011355"/>
    </source>
</evidence>
<dbReference type="InterPro" id="IPR014730">
    <property type="entry name" value="ETF_a/b_N"/>
</dbReference>
<comment type="function">
    <text evidence="14">The electron transfer flavoprotein serves as a specific electron acceptor for several dehydrogenases, including five acyl-CoA dehydrogenases, glutaryl-CoA and sarcosine dehydrogenase. It transfers the electrons to the main mitochondrial respiratory chain via ETF-ubiquinone oxidoreductase (ETF dehydrogenase).</text>
</comment>
<evidence type="ECO:0000256" key="2">
    <source>
        <dbReference type="ARBA" id="ARBA00004141"/>
    </source>
</evidence>
<evidence type="ECO:0000256" key="11">
    <source>
        <dbReference type="ARBA" id="ARBA00022982"/>
    </source>
</evidence>
<dbReference type="Pfam" id="PF01012">
    <property type="entry name" value="ETF"/>
    <property type="match status" value="1"/>
</dbReference>
<evidence type="ECO:0000256" key="13">
    <source>
        <dbReference type="ARBA" id="ARBA00023136"/>
    </source>
</evidence>
<evidence type="ECO:0000256" key="8">
    <source>
        <dbReference type="ARBA" id="ARBA00022630"/>
    </source>
</evidence>
<evidence type="ECO:0000256" key="9">
    <source>
        <dbReference type="ARBA" id="ARBA00022692"/>
    </source>
</evidence>
<dbReference type="InterPro" id="IPR033947">
    <property type="entry name" value="ETF_alpha_N"/>
</dbReference>
<keyword evidence="8" id="KW-0285">Flavoprotein</keyword>
<organism evidence="17 18">
    <name type="scientific">Rhizopus azygosporus</name>
    <name type="common">Rhizopus microsporus var. azygosporus</name>
    <dbReference type="NCBI Taxonomy" id="86630"/>
    <lineage>
        <taxon>Eukaryota</taxon>
        <taxon>Fungi</taxon>
        <taxon>Fungi incertae sedis</taxon>
        <taxon>Mucoromycota</taxon>
        <taxon>Mucoromycotina</taxon>
        <taxon>Mucoromycetes</taxon>
        <taxon>Mucorales</taxon>
        <taxon>Mucorineae</taxon>
        <taxon>Rhizopodaceae</taxon>
        <taxon>Rhizopus</taxon>
    </lineage>
</organism>
<comment type="cofactor">
    <cofactor evidence="1">
        <name>FAD</name>
        <dbReference type="ChEBI" id="CHEBI:57692"/>
    </cofactor>
</comment>
<feature type="repeat" description="Solcar" evidence="15">
    <location>
        <begin position="347"/>
        <end position="445"/>
    </location>
</feature>
<dbReference type="InterPro" id="IPR023395">
    <property type="entry name" value="MCP_dom_sf"/>
</dbReference>
<dbReference type="InterPro" id="IPR018206">
    <property type="entry name" value="ETF_asu_C_CS"/>
</dbReference>
<dbReference type="PANTHER" id="PTHR43153:SF1">
    <property type="entry name" value="ELECTRON TRANSFER FLAVOPROTEIN SUBUNIT ALPHA, MITOCHONDRIAL"/>
    <property type="match status" value="1"/>
</dbReference>
<feature type="repeat" description="Solcar" evidence="15">
    <location>
        <begin position="456"/>
        <end position="543"/>
    </location>
</feature>
<comment type="caution">
    <text evidence="17">The sequence shown here is derived from an EMBL/GenBank/DDBJ whole genome shotgun (WGS) entry which is preliminary data.</text>
</comment>
<dbReference type="SUPFAM" id="SSF103506">
    <property type="entry name" value="Mitochondrial carrier"/>
    <property type="match status" value="1"/>
</dbReference>
<dbReference type="Gene3D" id="3.40.50.1220">
    <property type="entry name" value="TPP-binding domain"/>
    <property type="match status" value="1"/>
</dbReference>
<dbReference type="InterPro" id="IPR014731">
    <property type="entry name" value="ETF_asu_C"/>
</dbReference>
<dbReference type="InterPro" id="IPR001308">
    <property type="entry name" value="ETF_a/FixB"/>
</dbReference>
<dbReference type="Gene3D" id="1.50.40.10">
    <property type="entry name" value="Mitochondrial carrier domain"/>
    <property type="match status" value="1"/>
</dbReference>
<evidence type="ECO:0000256" key="1">
    <source>
        <dbReference type="ARBA" id="ARBA00001974"/>
    </source>
</evidence>
<dbReference type="Pfam" id="PF00766">
    <property type="entry name" value="ETF_alpha"/>
    <property type="match status" value="1"/>
</dbReference>
<dbReference type="AlphaFoldDB" id="A0A367JAB5"/>
<feature type="repeat" description="Solcar" evidence="15">
    <location>
        <begin position="552"/>
        <end position="638"/>
    </location>
</feature>
<evidence type="ECO:0000259" key="16">
    <source>
        <dbReference type="SMART" id="SM00893"/>
    </source>
</evidence>
<keyword evidence="10" id="KW-0274">FAD</keyword>
<dbReference type="PROSITE" id="PS50920">
    <property type="entry name" value="SOLCAR"/>
    <property type="match status" value="3"/>
</dbReference>
<evidence type="ECO:0000256" key="12">
    <source>
        <dbReference type="ARBA" id="ARBA00022989"/>
    </source>
</evidence>
<dbReference type="InterPro" id="IPR014729">
    <property type="entry name" value="Rossmann-like_a/b/a_fold"/>
</dbReference>
<evidence type="ECO:0000313" key="18">
    <source>
        <dbReference type="Proteomes" id="UP000252139"/>
    </source>
</evidence>
<keyword evidence="13 15" id="KW-0472">Membrane</keyword>
<evidence type="ECO:0000256" key="7">
    <source>
        <dbReference type="ARBA" id="ARBA00022448"/>
    </source>
</evidence>
<keyword evidence="12" id="KW-1133">Transmembrane helix</keyword>
<comment type="subunit">
    <text evidence="5">Heterodimer of an alpha and a beta subunit.</text>
</comment>
<dbReference type="Proteomes" id="UP000252139">
    <property type="component" value="Unassembled WGS sequence"/>
</dbReference>
<reference evidence="17 18" key="1">
    <citation type="journal article" date="2018" name="G3 (Bethesda)">
        <title>Phylogenetic and Phylogenomic Definition of Rhizopus Species.</title>
        <authorList>
            <person name="Gryganskyi A.P."/>
            <person name="Golan J."/>
            <person name="Dolatabadi S."/>
            <person name="Mondo S."/>
            <person name="Robb S."/>
            <person name="Idnurm A."/>
            <person name="Muszewska A."/>
            <person name="Steczkiewicz K."/>
            <person name="Masonjones S."/>
            <person name="Liao H.L."/>
            <person name="Gajdeczka M.T."/>
            <person name="Anike F."/>
            <person name="Vuek A."/>
            <person name="Anishchenko I.M."/>
            <person name="Voigt K."/>
            <person name="de Hoog G.S."/>
            <person name="Smith M.E."/>
            <person name="Heitman J."/>
            <person name="Vilgalys R."/>
            <person name="Stajich J.E."/>
        </authorList>
    </citation>
    <scope>NUCLEOTIDE SEQUENCE [LARGE SCALE GENOMIC DNA]</scope>
    <source>
        <strain evidence="17 18">CBS 357.93</strain>
    </source>
</reference>
<evidence type="ECO:0000256" key="3">
    <source>
        <dbReference type="ARBA" id="ARBA00004305"/>
    </source>
</evidence>
<accession>A0A367JAB5</accession>
<dbReference type="Pfam" id="PF00153">
    <property type="entry name" value="Mito_carr"/>
    <property type="match status" value="3"/>
</dbReference>
<dbReference type="CDD" id="cd01715">
    <property type="entry name" value="ETF_alpha"/>
    <property type="match status" value="1"/>
</dbReference>
<protein>
    <recommendedName>
        <fullName evidence="6">Probable electron transfer flavoprotein subunit alpha, mitochondrial</fullName>
    </recommendedName>
</protein>
<dbReference type="SMART" id="SM00893">
    <property type="entry name" value="ETF"/>
    <property type="match status" value="1"/>
</dbReference>
<dbReference type="STRING" id="86630.A0A367JAB5"/>
<keyword evidence="18" id="KW-1185">Reference proteome</keyword>
<comment type="subcellular location">
    <subcellularLocation>
        <location evidence="2">Membrane</location>
        <topology evidence="2">Multi-pass membrane protein</topology>
    </subcellularLocation>
    <subcellularLocation>
        <location evidence="3">Mitochondrion matrix</location>
    </subcellularLocation>
</comment>
<sequence length="645" mass="69473">MFASVTSRIALQTRSTLAQRFYATGAGVNTLLYVEHKDGAISGATLNALTAAKKLGGSVTALVAGDAPEGVAKEVAKLEGVSKVLTAKDAAYAHALPEDIAPLLAEVQAKNGFTHLITGHTAGGKNVFPRAAALLDVAAISDITAIESEDTFVRPIYAGNAIATVKTNDKVKVITVRGTAFEATSATQDAAPEEAVSPSEKLGLTQWEGEEIQKSDRPDLGSAKRVISGGRGMKNGENFKLLYDLADKIGAAVGASRAAVDAGFVDNSLQVGQTGKIVAPELYIAVGISGAIQHLAGMKDSKTIVAINKDADAPIFQVADYGLVDDLFKAVPELTEKITNNSIKTTKKVLQSPFWFGGAASCIATLVSHPFDLTKVRLQTLRLDTNKSLWSEIQLLSPIRMVKTMWTISRQEGVLALYSGLSASLLRQGTYSTIRFGLYDKFKYAVAGDAKPTMRQLLFCSTMAGVLGGAFGNPSDVVNVRMQNDGQLPPNKRRNYKNVIDGMVRICREEGPQALFRGLGSSTNRAVLITVSQMTSYDVFKQMCIDQLGLQNGLTTHFVSSLLAGLVATTVCSPLDVVKTRIMNAHGKDDIRRPLKMMKYMVQHEGVGSLFRGWMPAFIRLGPHTIVTFIVLEQLKDWHRQFYQD</sequence>
<evidence type="ECO:0000256" key="4">
    <source>
        <dbReference type="ARBA" id="ARBA00005817"/>
    </source>
</evidence>
<dbReference type="FunFam" id="3.40.50.1220:FF:000001">
    <property type="entry name" value="Electron transfer flavoprotein, alpha subunit"/>
    <property type="match status" value="1"/>
</dbReference>
<dbReference type="InterPro" id="IPR018108">
    <property type="entry name" value="MCP_transmembrane"/>
</dbReference>
<dbReference type="GO" id="GO:0009055">
    <property type="term" value="F:electron transfer activity"/>
    <property type="evidence" value="ECO:0007669"/>
    <property type="project" value="InterPro"/>
</dbReference>
<dbReference type="GO" id="GO:0033539">
    <property type="term" value="P:fatty acid beta-oxidation using acyl-CoA dehydrogenase"/>
    <property type="evidence" value="ECO:0007669"/>
    <property type="project" value="TreeGrafter"/>
</dbReference>
<evidence type="ECO:0000256" key="14">
    <source>
        <dbReference type="ARBA" id="ARBA00025416"/>
    </source>
</evidence>
<dbReference type="InterPro" id="IPR029035">
    <property type="entry name" value="DHS-like_NAD/FAD-binding_dom"/>
</dbReference>
<dbReference type="FunFam" id="3.40.50.620:FF:000041">
    <property type="entry name" value="Electron transfer flavoprotein alpha subunit"/>
    <property type="match status" value="1"/>
</dbReference>
<dbReference type="PROSITE" id="PS00696">
    <property type="entry name" value="ETF_ALPHA"/>
    <property type="match status" value="1"/>
</dbReference>
<feature type="domain" description="Electron transfer flavoprotein alpha/beta-subunit N-terminal" evidence="16">
    <location>
        <begin position="30"/>
        <end position="211"/>
    </location>
</feature>
<dbReference type="Gene3D" id="3.40.50.620">
    <property type="entry name" value="HUPs"/>
    <property type="match status" value="1"/>
</dbReference>
<dbReference type="GO" id="GO:0050660">
    <property type="term" value="F:flavin adenine dinucleotide binding"/>
    <property type="evidence" value="ECO:0007669"/>
    <property type="project" value="InterPro"/>
</dbReference>
<dbReference type="GO" id="GO:0016020">
    <property type="term" value="C:membrane"/>
    <property type="evidence" value="ECO:0007669"/>
    <property type="project" value="UniProtKB-SubCell"/>
</dbReference>
<dbReference type="EMBL" id="PJQL01001776">
    <property type="protein sequence ID" value="RCH86878.1"/>
    <property type="molecule type" value="Genomic_DNA"/>
</dbReference>
<dbReference type="SUPFAM" id="SSF52467">
    <property type="entry name" value="DHS-like NAD/FAD-binding domain"/>
    <property type="match status" value="1"/>
</dbReference>
<evidence type="ECO:0000256" key="15">
    <source>
        <dbReference type="PROSITE-ProRule" id="PRU00282"/>
    </source>
</evidence>
<keyword evidence="9 15" id="KW-0812">Transmembrane</keyword>
<dbReference type="GO" id="GO:0005759">
    <property type="term" value="C:mitochondrial matrix"/>
    <property type="evidence" value="ECO:0007669"/>
    <property type="project" value="UniProtKB-SubCell"/>
</dbReference>
<name>A0A367JAB5_RHIAZ</name>
<proteinExistence type="inferred from homology"/>
<evidence type="ECO:0000256" key="10">
    <source>
        <dbReference type="ARBA" id="ARBA00022827"/>
    </source>
</evidence>
<evidence type="ECO:0000313" key="17">
    <source>
        <dbReference type="EMBL" id="RCH86878.1"/>
    </source>
</evidence>
<keyword evidence="7" id="KW-0813">Transport</keyword>